<dbReference type="PANTHER" id="PTHR32116">
    <property type="entry name" value="GALACTURONOSYLTRANSFERASE 4-RELATED"/>
    <property type="match status" value="1"/>
</dbReference>
<protein>
    <recommendedName>
        <fullName evidence="4">Hexosyltransferase</fullName>
        <ecNumber evidence="4">2.4.1.-</ecNumber>
    </recommendedName>
</protein>
<evidence type="ECO:0000313" key="7">
    <source>
        <dbReference type="Proteomes" id="UP000036987"/>
    </source>
</evidence>
<dbReference type="InterPro" id="IPR002495">
    <property type="entry name" value="Glyco_trans_8"/>
</dbReference>
<dbReference type="Pfam" id="PF01501">
    <property type="entry name" value="Glyco_transf_8"/>
    <property type="match status" value="1"/>
</dbReference>
<dbReference type="EC" id="2.4.1.-" evidence="4"/>
<evidence type="ECO:0000256" key="5">
    <source>
        <dbReference type="SAM" id="MobiDB-lite"/>
    </source>
</evidence>
<keyword evidence="4" id="KW-0472">Membrane</keyword>
<dbReference type="Gene3D" id="3.90.550.10">
    <property type="entry name" value="Spore Coat Polysaccharide Biosynthesis Protein SpsA, Chain A"/>
    <property type="match status" value="1"/>
</dbReference>
<keyword evidence="4" id="KW-0961">Cell wall biogenesis/degradation</keyword>
<proteinExistence type="inferred from homology"/>
<dbReference type="PANTHER" id="PTHR32116:SF27">
    <property type="entry name" value="GALACTURONOSYLTRANSFERASE 13-RELATED"/>
    <property type="match status" value="1"/>
</dbReference>
<feature type="region of interest" description="Disordered" evidence="5">
    <location>
        <begin position="1"/>
        <end position="26"/>
    </location>
</feature>
<name>A0A0K9Q586_ZOSMR</name>
<dbReference type="UniPathway" id="UPA00845"/>
<keyword evidence="7" id="KW-1185">Reference proteome</keyword>
<evidence type="ECO:0000256" key="3">
    <source>
        <dbReference type="ARBA" id="ARBA00022676"/>
    </source>
</evidence>
<keyword evidence="6" id="KW-0808">Transferase</keyword>
<dbReference type="AlphaFoldDB" id="A0A0K9Q586"/>
<sequence>MNGGINKVVGGGGGHRNNATSDQLMNNNTTSSYRPSLFHTILAIALVLPFVFLLSTGITMTLSNDDDPTVDDCSDSSFSCLGRRFGPGILGLSDESTGIKDVYRILSEVNSGRLRNTSTAELMNQTAYAMFLSEVNEQQYDLRTFAERLEDTIELLEEKARKIRLDQIVNKHYAATSIPKGIHCLSMRLTKEYYASTSKAEARKELTPSDQVHHLSDNSKYHFVISSDNILAASVVVASVRKSFSIPEKVVFHIITDEKTHPGMHAWFALNPVFPSIIEVKGVHQFEWLTTQKLPVVETFENHNSVLNTKNNDSEAQSTPHQLGSSLQARNSKYTSILNHLRIYLPELFPRLNKVVFLDDDVVVQRDLLPLFNIDLQGKVNGAVETCRGKDERVMSKRFSTYFNFTHPLISRYLNPRECAWAYGMNIFDLSTWRTTNIQHTYHYWINENQKSNFSLWILGTLPPGLLAFRGHVHPIEPVWHLLGLGYQENTDLDVVRDAAVIHYNGQSKPWLGIAFKHLQPFWTKHVNYQNQFIKSCGIFE</sequence>
<dbReference type="InterPro" id="IPR029044">
    <property type="entry name" value="Nucleotide-diphossugar_trans"/>
</dbReference>
<dbReference type="OrthoDB" id="411524at2759"/>
<dbReference type="EMBL" id="LFYR01000025">
    <property type="protein sequence ID" value="KMZ76453.1"/>
    <property type="molecule type" value="Genomic_DNA"/>
</dbReference>
<feature type="transmembrane region" description="Helical" evidence="4">
    <location>
        <begin position="36"/>
        <end position="54"/>
    </location>
</feature>
<dbReference type="SUPFAM" id="SSF53448">
    <property type="entry name" value="Nucleotide-diphospho-sugar transferases"/>
    <property type="match status" value="1"/>
</dbReference>
<evidence type="ECO:0000256" key="1">
    <source>
        <dbReference type="ARBA" id="ARBA00004877"/>
    </source>
</evidence>
<comment type="caution">
    <text evidence="6">The sequence shown here is derived from an EMBL/GenBank/DDBJ whole genome shotgun (WGS) entry which is preliminary data.</text>
</comment>
<accession>A0A0K9Q586</accession>
<dbReference type="GO" id="GO:0045489">
    <property type="term" value="P:pectin biosynthetic process"/>
    <property type="evidence" value="ECO:0007669"/>
    <property type="project" value="UniProtKB-UniPathway"/>
</dbReference>
<dbReference type="Proteomes" id="UP000036987">
    <property type="component" value="Unassembled WGS sequence"/>
</dbReference>
<comment type="pathway">
    <text evidence="1 4">Glycan metabolism; pectin biosynthesis.</text>
</comment>
<reference evidence="7" key="1">
    <citation type="journal article" date="2016" name="Nature">
        <title>The genome of the seagrass Zostera marina reveals angiosperm adaptation to the sea.</title>
        <authorList>
            <person name="Olsen J.L."/>
            <person name="Rouze P."/>
            <person name="Verhelst B."/>
            <person name="Lin Y.-C."/>
            <person name="Bayer T."/>
            <person name="Collen J."/>
            <person name="Dattolo E."/>
            <person name="De Paoli E."/>
            <person name="Dittami S."/>
            <person name="Maumus F."/>
            <person name="Michel G."/>
            <person name="Kersting A."/>
            <person name="Lauritano C."/>
            <person name="Lohaus R."/>
            <person name="Toepel M."/>
            <person name="Tonon T."/>
            <person name="Vanneste K."/>
            <person name="Amirebrahimi M."/>
            <person name="Brakel J."/>
            <person name="Bostroem C."/>
            <person name="Chovatia M."/>
            <person name="Grimwood J."/>
            <person name="Jenkins J.W."/>
            <person name="Jueterbock A."/>
            <person name="Mraz A."/>
            <person name="Stam W.T."/>
            <person name="Tice H."/>
            <person name="Bornberg-Bauer E."/>
            <person name="Green P.J."/>
            <person name="Pearson G.A."/>
            <person name="Procaccini G."/>
            <person name="Duarte C.M."/>
            <person name="Schmutz J."/>
            <person name="Reusch T.B.H."/>
            <person name="Van de Peer Y."/>
        </authorList>
    </citation>
    <scope>NUCLEOTIDE SEQUENCE [LARGE SCALE GENOMIC DNA]</scope>
    <source>
        <strain evidence="7">cv. Finnish</strain>
    </source>
</reference>
<comment type="subcellular location">
    <subcellularLocation>
        <location evidence="4">Golgi apparatus membrane</location>
        <topology evidence="4">Single-pass type II membrane protein</topology>
    </subcellularLocation>
</comment>
<keyword evidence="4" id="KW-1133">Transmembrane helix</keyword>
<dbReference type="OMA" id="HYWINEN"/>
<organism evidence="6 7">
    <name type="scientific">Zostera marina</name>
    <name type="common">Eelgrass</name>
    <dbReference type="NCBI Taxonomy" id="29655"/>
    <lineage>
        <taxon>Eukaryota</taxon>
        <taxon>Viridiplantae</taxon>
        <taxon>Streptophyta</taxon>
        <taxon>Embryophyta</taxon>
        <taxon>Tracheophyta</taxon>
        <taxon>Spermatophyta</taxon>
        <taxon>Magnoliopsida</taxon>
        <taxon>Liliopsida</taxon>
        <taxon>Zosteraceae</taxon>
        <taxon>Zostera</taxon>
    </lineage>
</organism>
<dbReference type="GO" id="GO:0000139">
    <property type="term" value="C:Golgi membrane"/>
    <property type="evidence" value="ECO:0007669"/>
    <property type="project" value="UniProtKB-SubCell"/>
</dbReference>
<evidence type="ECO:0000256" key="2">
    <source>
        <dbReference type="ARBA" id="ARBA00006351"/>
    </source>
</evidence>
<gene>
    <name evidence="6" type="ORF">ZOSMA_101G00370</name>
</gene>
<feature type="compositionally biased region" description="Gly residues" evidence="5">
    <location>
        <begin position="1"/>
        <end position="15"/>
    </location>
</feature>
<keyword evidence="4" id="KW-0333">Golgi apparatus</keyword>
<dbReference type="GO" id="GO:0047262">
    <property type="term" value="F:polygalacturonate 4-alpha-galacturonosyltransferase activity"/>
    <property type="evidence" value="ECO:0007669"/>
    <property type="project" value="InterPro"/>
</dbReference>
<evidence type="ECO:0000256" key="4">
    <source>
        <dbReference type="RuleBase" id="RU362027"/>
    </source>
</evidence>
<evidence type="ECO:0000313" key="6">
    <source>
        <dbReference type="EMBL" id="KMZ76453.1"/>
    </source>
</evidence>
<keyword evidence="4" id="KW-0812">Transmembrane</keyword>
<keyword evidence="3 4" id="KW-0328">Glycosyltransferase</keyword>
<comment type="similarity">
    <text evidence="2 4">Belongs to the glycosyltransferase 8 family.</text>
</comment>
<feature type="compositionally biased region" description="Polar residues" evidence="5">
    <location>
        <begin position="17"/>
        <end position="26"/>
    </location>
</feature>
<dbReference type="GO" id="GO:0071555">
    <property type="term" value="P:cell wall organization"/>
    <property type="evidence" value="ECO:0007669"/>
    <property type="project" value="UniProtKB-KW"/>
</dbReference>
<dbReference type="InterPro" id="IPR029993">
    <property type="entry name" value="GAUT"/>
</dbReference>